<keyword evidence="3" id="KW-1185">Reference proteome</keyword>
<comment type="caution">
    <text evidence="2">The sequence shown here is derived from an EMBL/GenBank/DDBJ whole genome shotgun (WGS) entry which is preliminary data.</text>
</comment>
<feature type="signal peptide" evidence="1">
    <location>
        <begin position="1"/>
        <end position="25"/>
    </location>
</feature>
<evidence type="ECO:0000313" key="3">
    <source>
        <dbReference type="Proteomes" id="UP000240739"/>
    </source>
</evidence>
<evidence type="ECO:0008006" key="4">
    <source>
        <dbReference type="Google" id="ProtNLM"/>
    </source>
</evidence>
<accession>A0A2T4UJM5</accession>
<dbReference type="EMBL" id="PYYB01000001">
    <property type="protein sequence ID" value="PTL59454.1"/>
    <property type="molecule type" value="Genomic_DNA"/>
</dbReference>
<evidence type="ECO:0000256" key="1">
    <source>
        <dbReference type="SAM" id="SignalP"/>
    </source>
</evidence>
<sequence>MRAAALAALTAAATLAPLAVGPATAAAAVPKGPSGSAFYRAPASVVRGPAGTPIRARAVSRSSHNAVPGASRTLLVLYRSRTAAGRATATSGLVSLPRGRAPRGGWPIVSFAHGTSGIADACAPSRDRRPSSVRANRAYLTPLLTRWLKRGYAVVRTDYQGLGTAGAHEYLVGRSEAAAVLDLATAARRLDRRVGRALIVAGHSQGGHAALWAGARARAVAPGLRLRGVVAYAPASNLADQIGLARAYVTPGFGYSALIGLIVRGLDEAGQVDPREALSDAALALYPSTLTTCIGELSGLSSWGRLSPRAVLRSDYDTARIAGVLRAQGPETLRFGRIPVYVAQGTADQTVLPVFTRSLVAKLRAGGARSVSDRTFSGADHGTIITRAAASSTAWMARRLGR</sequence>
<dbReference type="InterPro" id="IPR029058">
    <property type="entry name" value="AB_hydrolase_fold"/>
</dbReference>
<dbReference type="PIRSF" id="PIRSF029171">
    <property type="entry name" value="Esterase_LipA"/>
    <property type="match status" value="1"/>
</dbReference>
<dbReference type="GO" id="GO:0016042">
    <property type="term" value="P:lipid catabolic process"/>
    <property type="evidence" value="ECO:0007669"/>
    <property type="project" value="InterPro"/>
</dbReference>
<dbReference type="Proteomes" id="UP000240739">
    <property type="component" value="Unassembled WGS sequence"/>
</dbReference>
<gene>
    <name evidence="2" type="ORF">C7Y72_07215</name>
</gene>
<proteinExistence type="predicted"/>
<dbReference type="PANTHER" id="PTHR34853">
    <property type="match status" value="1"/>
</dbReference>
<dbReference type="RefSeq" id="WP_107568099.1">
    <property type="nucleotide sequence ID" value="NZ_PYYB01000001.1"/>
</dbReference>
<dbReference type="SUPFAM" id="SSF53474">
    <property type="entry name" value="alpha/beta-Hydrolases"/>
    <property type="match status" value="1"/>
</dbReference>
<organism evidence="2 3">
    <name type="scientific">Paraconexibacter algicola</name>
    <dbReference type="NCBI Taxonomy" id="2133960"/>
    <lineage>
        <taxon>Bacteria</taxon>
        <taxon>Bacillati</taxon>
        <taxon>Actinomycetota</taxon>
        <taxon>Thermoleophilia</taxon>
        <taxon>Solirubrobacterales</taxon>
        <taxon>Paraconexibacteraceae</taxon>
        <taxon>Paraconexibacter</taxon>
    </lineage>
</organism>
<dbReference type="AlphaFoldDB" id="A0A2T4UJM5"/>
<keyword evidence="1" id="KW-0732">Signal</keyword>
<evidence type="ECO:0000313" key="2">
    <source>
        <dbReference type="EMBL" id="PTL59454.1"/>
    </source>
</evidence>
<feature type="chain" id="PRO_5016362013" description="Alpha/beta fold hydrolase" evidence="1">
    <location>
        <begin position="26"/>
        <end position="402"/>
    </location>
</feature>
<dbReference type="Pfam" id="PF03583">
    <property type="entry name" value="LIP"/>
    <property type="match status" value="1"/>
</dbReference>
<dbReference type="Gene3D" id="3.40.50.1820">
    <property type="entry name" value="alpha/beta hydrolase"/>
    <property type="match status" value="2"/>
</dbReference>
<reference evidence="2 3" key="1">
    <citation type="submission" date="2018-03" db="EMBL/GenBank/DDBJ databases">
        <title>Aquarubrobacter algicola gen. nov., sp. nov., a novel actinobacterium isolated from shallow eutrophic lake during the end of cyanobacterial harmful algal blooms.</title>
        <authorList>
            <person name="Chun S.J."/>
        </authorList>
    </citation>
    <scope>NUCLEOTIDE SEQUENCE [LARGE SCALE GENOMIC DNA]</scope>
    <source>
        <strain evidence="2 3">Seoho-28</strain>
    </source>
</reference>
<protein>
    <recommendedName>
        <fullName evidence="4">Alpha/beta fold hydrolase</fullName>
    </recommendedName>
</protein>
<name>A0A2T4UJM5_9ACTN</name>
<dbReference type="PANTHER" id="PTHR34853:SF1">
    <property type="entry name" value="LIPASE 5"/>
    <property type="match status" value="1"/>
</dbReference>
<dbReference type="OrthoDB" id="9798122at2"/>
<dbReference type="InterPro" id="IPR005152">
    <property type="entry name" value="Lipase_secreted"/>
</dbReference>
<dbReference type="GO" id="GO:0004806">
    <property type="term" value="F:triacylglycerol lipase activity"/>
    <property type="evidence" value="ECO:0007669"/>
    <property type="project" value="InterPro"/>
</dbReference>